<protein>
    <submittedName>
        <fullName evidence="2">Putative secreted protein</fullName>
    </submittedName>
</protein>
<dbReference type="Proteomes" id="UP000006281">
    <property type="component" value="Chromosome"/>
</dbReference>
<dbReference type="STRING" id="1179773.BN6_84540"/>
<dbReference type="KEGG" id="sesp:BN6_84540"/>
<accession>K0KFY7</accession>
<keyword evidence="3" id="KW-1185">Reference proteome</keyword>
<evidence type="ECO:0000256" key="1">
    <source>
        <dbReference type="SAM" id="SignalP"/>
    </source>
</evidence>
<keyword evidence="1" id="KW-0732">Signal</keyword>
<proteinExistence type="predicted"/>
<evidence type="ECO:0000313" key="3">
    <source>
        <dbReference type="Proteomes" id="UP000006281"/>
    </source>
</evidence>
<name>K0KFY7_SACES</name>
<dbReference type="RefSeq" id="WP_015105776.1">
    <property type="nucleotide sequence ID" value="NC_019673.1"/>
</dbReference>
<dbReference type="BioCyc" id="SESP1179773:BN6_RS40965-MONOMER"/>
<sequence>MKLKALSRVAAAAALTLASLTVGTGTANASVWWCGDGYCTTAAYDVGVYTRTDHEREYKYTLPAGETFRITCYGNGDGGSIWYTGHRPGWANGWVPGDALTTGHDPNPNIGYCW</sequence>
<feature type="signal peptide" evidence="1">
    <location>
        <begin position="1"/>
        <end position="29"/>
    </location>
</feature>
<feature type="chain" id="PRO_5003836083" evidence="1">
    <location>
        <begin position="30"/>
        <end position="114"/>
    </location>
</feature>
<dbReference type="AlphaFoldDB" id="K0KFY7"/>
<reference evidence="2 3" key="1">
    <citation type="journal article" date="2012" name="BMC Genomics">
        <title>Complete genome sequence of Saccharothrix espanaensis DSM 44229T and comparison to the other completely sequenced Pseudonocardiaceae.</title>
        <authorList>
            <person name="Strobel T."/>
            <person name="Al-Dilaimi A."/>
            <person name="Blom J."/>
            <person name="Gessner A."/>
            <person name="Kalinowski J."/>
            <person name="Luzhetska M."/>
            <person name="Puhler A."/>
            <person name="Szczepanowski R."/>
            <person name="Bechthold A."/>
            <person name="Ruckert C."/>
        </authorList>
    </citation>
    <scope>NUCLEOTIDE SEQUENCE [LARGE SCALE GENOMIC DNA]</scope>
    <source>
        <strain evidence="3">ATCC 51144 / DSM 44229 / JCM 9112 / NBRC 15066 / NRRL 15764</strain>
    </source>
</reference>
<evidence type="ECO:0000313" key="2">
    <source>
        <dbReference type="EMBL" id="CCH35669.1"/>
    </source>
</evidence>
<dbReference type="EMBL" id="HE804045">
    <property type="protein sequence ID" value="CCH35669.1"/>
    <property type="molecule type" value="Genomic_DNA"/>
</dbReference>
<dbReference type="HOGENOM" id="CLU_2119352_0_0_11"/>
<organism evidence="2 3">
    <name type="scientific">Saccharothrix espanaensis (strain ATCC 51144 / DSM 44229 / JCM 9112 / NBRC 15066 / NRRL 15764)</name>
    <dbReference type="NCBI Taxonomy" id="1179773"/>
    <lineage>
        <taxon>Bacteria</taxon>
        <taxon>Bacillati</taxon>
        <taxon>Actinomycetota</taxon>
        <taxon>Actinomycetes</taxon>
        <taxon>Pseudonocardiales</taxon>
        <taxon>Pseudonocardiaceae</taxon>
        <taxon>Saccharothrix</taxon>
    </lineage>
</organism>
<gene>
    <name evidence="2" type="ordered locus">BN6_84540</name>
</gene>
<dbReference type="PATRIC" id="fig|1179773.3.peg.8536"/>
<dbReference type="OrthoDB" id="4317643at2"/>